<reference evidence="12" key="2">
    <citation type="submission" date="2021-01" db="EMBL/GenBank/DDBJ databases">
        <authorList>
            <person name="Schikora-Tamarit M.A."/>
        </authorList>
    </citation>
    <scope>NUCLEOTIDE SEQUENCE</scope>
    <source>
        <strain evidence="12">CBS2887</strain>
    </source>
</reference>
<dbReference type="PANTHER" id="PTHR45928:SF1">
    <property type="entry name" value="RE38146P"/>
    <property type="match status" value="1"/>
</dbReference>
<reference evidence="12" key="1">
    <citation type="journal article" date="2021" name="Open Biol.">
        <title>Shared evolutionary footprints suggest mitochondrial oxidative damage underlies multiple complex I losses in fungi.</title>
        <authorList>
            <person name="Schikora-Tamarit M.A."/>
            <person name="Marcet-Houben M."/>
            <person name="Nosek J."/>
            <person name="Gabaldon T."/>
        </authorList>
    </citation>
    <scope>NUCLEOTIDE SEQUENCE</scope>
    <source>
        <strain evidence="12">CBS2887</strain>
    </source>
</reference>
<dbReference type="Gene3D" id="1.50.40.10">
    <property type="entry name" value="Mitochondrial carrier domain"/>
    <property type="match status" value="1"/>
</dbReference>
<dbReference type="Proteomes" id="UP000774326">
    <property type="component" value="Unassembled WGS sequence"/>
</dbReference>
<evidence type="ECO:0008006" key="14">
    <source>
        <dbReference type="Google" id="ProtNLM"/>
    </source>
</evidence>
<sequence>MSEKSASQKISTLGGFLAGGVAACGAVTFSNPVDLVKTRMQLQGELSKGGAVVYKNPVQALGKIYELEGIRGLQKGLVAAYVYQIGLNGCRLGLYEPVRNILNGVVFPNVEDPQKVQNIPINVVAGAVSGMAGAAVGSPLFLVKTRMQSYSPIAIGDQTHYKSVLDGLKQLYAHGGFAKGLYKGVDAALIRTGMGSSVQLPIYNFAKHFILDNKIITDAQSPNLHLLSSTISGLGVALVMNPGDVILTRVYNQKGQAHYSGPVDCFVKIVKYEGVGALYKGFAAQLLRICPHTILTLTFMEQTMKLVQGVEQKIFA</sequence>
<name>A0A9P8TK62_WICPI</name>
<feature type="repeat" description="Solcar" evidence="10">
    <location>
        <begin position="220"/>
        <end position="306"/>
    </location>
</feature>
<evidence type="ECO:0000256" key="9">
    <source>
        <dbReference type="ARBA" id="ARBA00023136"/>
    </source>
</evidence>
<dbReference type="Pfam" id="PF00153">
    <property type="entry name" value="Mito_carr"/>
    <property type="match status" value="3"/>
</dbReference>
<dbReference type="InterPro" id="IPR051508">
    <property type="entry name" value="Mito_Carrier_Antiporter"/>
</dbReference>
<organism evidence="12 13">
    <name type="scientific">Wickerhamomyces pijperi</name>
    <name type="common">Yeast</name>
    <name type="synonym">Pichia pijperi</name>
    <dbReference type="NCBI Taxonomy" id="599730"/>
    <lineage>
        <taxon>Eukaryota</taxon>
        <taxon>Fungi</taxon>
        <taxon>Dikarya</taxon>
        <taxon>Ascomycota</taxon>
        <taxon>Saccharomycotina</taxon>
        <taxon>Saccharomycetes</taxon>
        <taxon>Phaffomycetales</taxon>
        <taxon>Wickerhamomycetaceae</taxon>
        <taxon>Wickerhamomyces</taxon>
    </lineage>
</organism>
<comment type="similarity">
    <text evidence="2 11">Belongs to the mitochondrial carrier (TC 2.A.29) family.</text>
</comment>
<dbReference type="EMBL" id="JAEUBG010004316">
    <property type="protein sequence ID" value="KAH3681695.1"/>
    <property type="molecule type" value="Genomic_DNA"/>
</dbReference>
<evidence type="ECO:0000313" key="12">
    <source>
        <dbReference type="EMBL" id="KAH3681695.1"/>
    </source>
</evidence>
<keyword evidence="3 11" id="KW-0813">Transport</keyword>
<evidence type="ECO:0000256" key="2">
    <source>
        <dbReference type="ARBA" id="ARBA00006375"/>
    </source>
</evidence>
<keyword evidence="7" id="KW-1133">Transmembrane helix</keyword>
<evidence type="ECO:0000256" key="5">
    <source>
        <dbReference type="ARBA" id="ARBA00022737"/>
    </source>
</evidence>
<dbReference type="GO" id="GO:0005743">
    <property type="term" value="C:mitochondrial inner membrane"/>
    <property type="evidence" value="ECO:0007669"/>
    <property type="project" value="UniProtKB-SubCell"/>
</dbReference>
<dbReference type="SUPFAM" id="SSF103506">
    <property type="entry name" value="Mitochondrial carrier"/>
    <property type="match status" value="1"/>
</dbReference>
<keyword evidence="4 10" id="KW-0812">Transmembrane</keyword>
<dbReference type="PROSITE" id="PS51257">
    <property type="entry name" value="PROKAR_LIPOPROTEIN"/>
    <property type="match status" value="1"/>
</dbReference>
<evidence type="ECO:0000256" key="7">
    <source>
        <dbReference type="ARBA" id="ARBA00022989"/>
    </source>
</evidence>
<dbReference type="InterPro" id="IPR018108">
    <property type="entry name" value="MCP_transmembrane"/>
</dbReference>
<accession>A0A9P8TK62</accession>
<evidence type="ECO:0000313" key="13">
    <source>
        <dbReference type="Proteomes" id="UP000774326"/>
    </source>
</evidence>
<feature type="repeat" description="Solcar" evidence="10">
    <location>
        <begin position="10"/>
        <end position="101"/>
    </location>
</feature>
<dbReference type="PROSITE" id="PS50920">
    <property type="entry name" value="SOLCAR"/>
    <property type="match status" value="3"/>
</dbReference>
<dbReference type="InterPro" id="IPR023395">
    <property type="entry name" value="MCP_dom_sf"/>
</dbReference>
<dbReference type="OrthoDB" id="6703404at2759"/>
<comment type="caution">
    <text evidence="12">The sequence shown here is derived from an EMBL/GenBank/DDBJ whole genome shotgun (WGS) entry which is preliminary data.</text>
</comment>
<feature type="repeat" description="Solcar" evidence="10">
    <location>
        <begin position="117"/>
        <end position="209"/>
    </location>
</feature>
<comment type="subcellular location">
    <subcellularLocation>
        <location evidence="1">Mitochondrion inner membrane</location>
        <topology evidence="1">Multi-pass membrane protein</topology>
    </subcellularLocation>
</comment>
<evidence type="ECO:0000256" key="11">
    <source>
        <dbReference type="RuleBase" id="RU000488"/>
    </source>
</evidence>
<keyword evidence="5" id="KW-0677">Repeat</keyword>
<evidence type="ECO:0000256" key="3">
    <source>
        <dbReference type="ARBA" id="ARBA00022448"/>
    </source>
</evidence>
<protein>
    <recommendedName>
        <fullName evidence="14">Mitochondrial oxaloacetate transport protein</fullName>
    </recommendedName>
</protein>
<gene>
    <name evidence="12" type="ORF">WICPIJ_007340</name>
</gene>
<evidence type="ECO:0000256" key="10">
    <source>
        <dbReference type="PROSITE-ProRule" id="PRU00282"/>
    </source>
</evidence>
<keyword evidence="8" id="KW-0496">Mitochondrion</keyword>
<evidence type="ECO:0000256" key="6">
    <source>
        <dbReference type="ARBA" id="ARBA00022792"/>
    </source>
</evidence>
<keyword evidence="13" id="KW-1185">Reference proteome</keyword>
<dbReference type="PANTHER" id="PTHR45928">
    <property type="entry name" value="RE38146P"/>
    <property type="match status" value="1"/>
</dbReference>
<evidence type="ECO:0000256" key="8">
    <source>
        <dbReference type="ARBA" id="ARBA00023128"/>
    </source>
</evidence>
<dbReference type="AlphaFoldDB" id="A0A9P8TK62"/>
<proteinExistence type="inferred from homology"/>
<keyword evidence="9 10" id="KW-0472">Membrane</keyword>
<evidence type="ECO:0000256" key="1">
    <source>
        <dbReference type="ARBA" id="ARBA00004448"/>
    </source>
</evidence>
<evidence type="ECO:0000256" key="4">
    <source>
        <dbReference type="ARBA" id="ARBA00022692"/>
    </source>
</evidence>
<keyword evidence="6" id="KW-0999">Mitochondrion inner membrane</keyword>